<feature type="region of interest" description="Disordered" evidence="12">
    <location>
        <begin position="576"/>
        <end position="608"/>
    </location>
</feature>
<feature type="transmembrane region" description="Helical" evidence="13">
    <location>
        <begin position="658"/>
        <end position="679"/>
    </location>
</feature>
<dbReference type="NCBIfam" id="NF010167">
    <property type="entry name" value="PRK13648.1"/>
    <property type="match status" value="2"/>
</dbReference>
<dbReference type="Pfam" id="PF00005">
    <property type="entry name" value="ABC_tran"/>
    <property type="match status" value="2"/>
</dbReference>
<dbReference type="SUPFAM" id="SSF52540">
    <property type="entry name" value="P-loop containing nucleoside triphosphate hydrolases"/>
    <property type="match status" value="2"/>
</dbReference>
<reference evidence="15 16" key="1">
    <citation type="journal article" date="2017" name="BMC Genomics">
        <title>Comparative genomic and phylogenomic analyses of the Bifidobacteriaceae family.</title>
        <authorList>
            <person name="Lugli G.A."/>
            <person name="Milani C."/>
            <person name="Turroni F."/>
            <person name="Duranti S."/>
            <person name="Mancabelli L."/>
            <person name="Mangifesta M."/>
            <person name="Ferrario C."/>
            <person name="Modesto M."/>
            <person name="Mattarelli P."/>
            <person name="Jiri K."/>
            <person name="van Sinderen D."/>
            <person name="Ventura M."/>
        </authorList>
    </citation>
    <scope>NUCLEOTIDE SEQUENCE [LARGE SCALE GENOMIC DNA]</scope>
    <source>
        <strain evidence="15 16">DSM 28807</strain>
    </source>
</reference>
<dbReference type="Proteomes" id="UP000216352">
    <property type="component" value="Unassembled WGS sequence"/>
</dbReference>
<evidence type="ECO:0000256" key="4">
    <source>
        <dbReference type="ARBA" id="ARBA00022448"/>
    </source>
</evidence>
<dbReference type="SMART" id="SM00382">
    <property type="entry name" value="AAA"/>
    <property type="match status" value="2"/>
</dbReference>
<evidence type="ECO:0000256" key="1">
    <source>
        <dbReference type="ARBA" id="ARBA00004141"/>
    </source>
</evidence>
<dbReference type="EMBL" id="MWWX01000005">
    <property type="protein sequence ID" value="OZG62327.1"/>
    <property type="molecule type" value="Genomic_DNA"/>
</dbReference>
<dbReference type="InterPro" id="IPR050095">
    <property type="entry name" value="ECF_ABC_transporter_ATP-bd"/>
</dbReference>
<protein>
    <submittedName>
        <fullName evidence="15">Cobalt ABC transporter</fullName>
    </submittedName>
</protein>
<sequence length="861" mass="91362">MSSPSANGTAADGAPDSPGTAERAIARLEHVRFSYDAGATWALDDVSLDIAPGEYVCLTGANGSGKSTLARLLCALSAPDGGVVTLLGRRVFDGRGAHADDYRMARRGIGAVFQNPEDQIVTTIVEDDVAFGPENLAAPRNDIGSRIADALRAVDLADMRAADPTRMSGGQQQRVAIAGMLAMRPRMLVLDEPTAMLDPEARAELLAVLDTLHARGTTIVHVTHHADETARASRIIRLEGGRVADDGRTDATDAVPTICDASADAADDTAEMAAGGYGDAADGRAESSSRMGTDPDAETDESDQTRRNPRTETHRPPSDASRPADETRPDSDTGPAVTVDHVSFSFSGAESPALDDVSFDVRRGEVLAIMGRNGSGKSTLARLLCALETPSRGDITVGGVKVATGRASGASKRAPRKALRELRRQVGYVMQHPERQLFAETVADDVAYGPRNQGLSEREVDDRVAWALSMLGIAHLADRDPFSLSGGQQRLAAVAGVIACLPRVLVLDEPTASLDERASAAIRRLVRELQTQGVTVLIVTHNAHEARELADRVLVMRHGRVASLLAVEDAFSDGGALNDEGARTDDTNESDEIHAGSDRATKRPSRAPLAQVDPRVKMVAFLAMMFTAFAIATPAQLALCAAMAAGLIAAARLRPLRLLASVRAFLALFVVMGLLNVFFVRGGTPIAQFGPITITDEGVGIAVLYACRFALVIVMGAIFLETTTPTRMTDAFASLLSPLRRLGVHTQELSLVLSLALRFIPTLMQETMAVIDAQSARGGGVETGTPTRRIRALAAIIVPVFAGTLRHAGNLGLALDARCYEEGIRRTQWHAMRVSSRDVVFAALAVAYIAALLAIPAFLVW</sequence>
<feature type="region of interest" description="Disordered" evidence="12">
    <location>
        <begin position="1"/>
        <end position="20"/>
    </location>
</feature>
<dbReference type="PANTHER" id="PTHR43553:SF24">
    <property type="entry name" value="ENERGY-COUPLING FACTOR TRANSPORTER ATP-BINDING PROTEIN ECFA1"/>
    <property type="match status" value="1"/>
</dbReference>
<accession>A0A261FT48</accession>
<feature type="domain" description="ABC transporter" evidence="14">
    <location>
        <begin position="337"/>
        <end position="583"/>
    </location>
</feature>
<gene>
    <name evidence="15" type="ORF">BLEM_0873</name>
</gene>
<dbReference type="PROSITE" id="PS00211">
    <property type="entry name" value="ABC_TRANSPORTER_1"/>
    <property type="match status" value="2"/>
</dbReference>
<dbReference type="PROSITE" id="PS50893">
    <property type="entry name" value="ABC_TRANSPORTER_2"/>
    <property type="match status" value="2"/>
</dbReference>
<evidence type="ECO:0000256" key="13">
    <source>
        <dbReference type="SAM" id="Phobius"/>
    </source>
</evidence>
<feature type="region of interest" description="Disordered" evidence="12">
    <location>
        <begin position="273"/>
        <end position="338"/>
    </location>
</feature>
<keyword evidence="11 13" id="KW-0472">Membrane</keyword>
<feature type="transmembrane region" description="Helical" evidence="13">
    <location>
        <begin position="618"/>
        <end position="651"/>
    </location>
</feature>
<keyword evidence="16" id="KW-1185">Reference proteome</keyword>
<dbReference type="InterPro" id="IPR015856">
    <property type="entry name" value="ABC_transpr_CbiO/EcfA_su"/>
</dbReference>
<dbReference type="GO" id="GO:0042626">
    <property type="term" value="F:ATPase-coupled transmembrane transporter activity"/>
    <property type="evidence" value="ECO:0007669"/>
    <property type="project" value="TreeGrafter"/>
</dbReference>
<keyword evidence="5" id="KW-1003">Cell membrane</keyword>
<evidence type="ECO:0000256" key="6">
    <source>
        <dbReference type="ARBA" id="ARBA00022692"/>
    </source>
</evidence>
<feature type="transmembrane region" description="Helical" evidence="13">
    <location>
        <begin position="839"/>
        <end position="859"/>
    </location>
</feature>
<comment type="subcellular location">
    <subcellularLocation>
        <location evidence="2">Cell membrane</location>
    </subcellularLocation>
    <subcellularLocation>
        <location evidence="1">Membrane</location>
        <topology evidence="1">Multi-pass membrane protein</topology>
    </subcellularLocation>
</comment>
<name>A0A261FT48_9BIFI</name>
<keyword evidence="10 13" id="KW-1133">Transmembrane helix</keyword>
<dbReference type="PANTHER" id="PTHR43553">
    <property type="entry name" value="HEAVY METAL TRANSPORTER"/>
    <property type="match status" value="1"/>
</dbReference>
<keyword evidence="6 13" id="KW-0812">Transmembrane</keyword>
<evidence type="ECO:0000256" key="11">
    <source>
        <dbReference type="ARBA" id="ARBA00023136"/>
    </source>
</evidence>
<comment type="similarity">
    <text evidence="3">Belongs to the ABC transporter superfamily.</text>
</comment>
<dbReference type="FunFam" id="3.40.50.300:FF:000224">
    <property type="entry name" value="Energy-coupling factor transporter ATP-binding protein EcfA"/>
    <property type="match status" value="2"/>
</dbReference>
<dbReference type="RefSeq" id="WP_083570100.1">
    <property type="nucleotide sequence ID" value="NZ_BDIS01000003.1"/>
</dbReference>
<dbReference type="InterPro" id="IPR027417">
    <property type="entry name" value="P-loop_NTPase"/>
</dbReference>
<evidence type="ECO:0000256" key="5">
    <source>
        <dbReference type="ARBA" id="ARBA00022475"/>
    </source>
</evidence>
<dbReference type="InterPro" id="IPR003339">
    <property type="entry name" value="ABC/ECF_trnsptr_transmembrane"/>
</dbReference>
<evidence type="ECO:0000256" key="10">
    <source>
        <dbReference type="ARBA" id="ARBA00022989"/>
    </source>
</evidence>
<evidence type="ECO:0000256" key="12">
    <source>
        <dbReference type="SAM" id="MobiDB-lite"/>
    </source>
</evidence>
<dbReference type="InterPro" id="IPR003439">
    <property type="entry name" value="ABC_transporter-like_ATP-bd"/>
</dbReference>
<dbReference type="GO" id="GO:0005524">
    <property type="term" value="F:ATP binding"/>
    <property type="evidence" value="ECO:0007669"/>
    <property type="project" value="UniProtKB-KW"/>
</dbReference>
<feature type="transmembrane region" description="Helical" evidence="13">
    <location>
        <begin position="699"/>
        <end position="720"/>
    </location>
</feature>
<dbReference type="STRING" id="1603886.GCA_001895165_00280"/>
<dbReference type="CDD" id="cd03225">
    <property type="entry name" value="ABC_cobalt_CbiO_domain1"/>
    <property type="match status" value="2"/>
</dbReference>
<evidence type="ECO:0000259" key="14">
    <source>
        <dbReference type="PROSITE" id="PS50893"/>
    </source>
</evidence>
<feature type="compositionally biased region" description="Basic and acidic residues" evidence="12">
    <location>
        <begin position="580"/>
        <end position="601"/>
    </location>
</feature>
<proteinExistence type="inferred from homology"/>
<organism evidence="15 16">
    <name type="scientific">Bifidobacterium lemurum</name>
    <dbReference type="NCBI Taxonomy" id="1603886"/>
    <lineage>
        <taxon>Bacteria</taxon>
        <taxon>Bacillati</taxon>
        <taxon>Actinomycetota</taxon>
        <taxon>Actinomycetes</taxon>
        <taxon>Bifidobacteriales</taxon>
        <taxon>Bifidobacteriaceae</taxon>
        <taxon>Bifidobacterium</taxon>
    </lineage>
</organism>
<dbReference type="Gene3D" id="3.40.50.300">
    <property type="entry name" value="P-loop containing nucleotide triphosphate hydrolases"/>
    <property type="match status" value="2"/>
</dbReference>
<dbReference type="GO" id="GO:0016887">
    <property type="term" value="F:ATP hydrolysis activity"/>
    <property type="evidence" value="ECO:0007669"/>
    <property type="project" value="InterPro"/>
</dbReference>
<evidence type="ECO:0000313" key="15">
    <source>
        <dbReference type="EMBL" id="OZG62327.1"/>
    </source>
</evidence>
<keyword evidence="4" id="KW-0813">Transport</keyword>
<evidence type="ECO:0000256" key="3">
    <source>
        <dbReference type="ARBA" id="ARBA00005417"/>
    </source>
</evidence>
<keyword evidence="9" id="KW-1278">Translocase</keyword>
<dbReference type="InterPro" id="IPR003593">
    <property type="entry name" value="AAA+_ATPase"/>
</dbReference>
<dbReference type="AlphaFoldDB" id="A0A261FT48"/>
<dbReference type="CDD" id="cd16914">
    <property type="entry name" value="EcfT"/>
    <property type="match status" value="1"/>
</dbReference>
<evidence type="ECO:0000256" key="9">
    <source>
        <dbReference type="ARBA" id="ARBA00022967"/>
    </source>
</evidence>
<keyword evidence="8" id="KW-0067">ATP-binding</keyword>
<dbReference type="InterPro" id="IPR017871">
    <property type="entry name" value="ABC_transporter-like_CS"/>
</dbReference>
<keyword evidence="7" id="KW-0547">Nucleotide-binding</keyword>
<dbReference type="Pfam" id="PF02361">
    <property type="entry name" value="CbiQ"/>
    <property type="match status" value="1"/>
</dbReference>
<comment type="caution">
    <text evidence="15">The sequence shown here is derived from an EMBL/GenBank/DDBJ whole genome shotgun (WGS) entry which is preliminary data.</text>
</comment>
<evidence type="ECO:0000256" key="7">
    <source>
        <dbReference type="ARBA" id="ARBA00022741"/>
    </source>
</evidence>
<dbReference type="GO" id="GO:0043190">
    <property type="term" value="C:ATP-binding cassette (ABC) transporter complex"/>
    <property type="evidence" value="ECO:0007669"/>
    <property type="project" value="TreeGrafter"/>
</dbReference>
<evidence type="ECO:0000256" key="2">
    <source>
        <dbReference type="ARBA" id="ARBA00004236"/>
    </source>
</evidence>
<dbReference type="OrthoDB" id="501320at2"/>
<evidence type="ECO:0000313" key="16">
    <source>
        <dbReference type="Proteomes" id="UP000216352"/>
    </source>
</evidence>
<feature type="compositionally biased region" description="Basic and acidic residues" evidence="12">
    <location>
        <begin position="303"/>
        <end position="331"/>
    </location>
</feature>
<feature type="domain" description="ABC transporter" evidence="14">
    <location>
        <begin position="26"/>
        <end position="265"/>
    </location>
</feature>
<evidence type="ECO:0000256" key="8">
    <source>
        <dbReference type="ARBA" id="ARBA00022840"/>
    </source>
</evidence>